<keyword evidence="1" id="KW-0812">Transmembrane</keyword>
<proteinExistence type="predicted"/>
<feature type="transmembrane region" description="Helical" evidence="1">
    <location>
        <begin position="86"/>
        <end position="108"/>
    </location>
</feature>
<feature type="transmembrane region" description="Helical" evidence="1">
    <location>
        <begin position="167"/>
        <end position="186"/>
    </location>
</feature>
<keyword evidence="1" id="KW-0472">Membrane</keyword>
<evidence type="ECO:0000313" key="3">
    <source>
        <dbReference type="Proteomes" id="UP000521943"/>
    </source>
</evidence>
<keyword evidence="3" id="KW-1185">Reference proteome</keyword>
<protein>
    <submittedName>
        <fullName evidence="2">Uncharacterized protein</fullName>
    </submittedName>
</protein>
<feature type="transmembrane region" description="Helical" evidence="1">
    <location>
        <begin position="207"/>
        <end position="235"/>
    </location>
</feature>
<accession>A0A8H6M596</accession>
<organism evidence="2 3">
    <name type="scientific">Ephemerocybe angulata</name>
    <dbReference type="NCBI Taxonomy" id="980116"/>
    <lineage>
        <taxon>Eukaryota</taxon>
        <taxon>Fungi</taxon>
        <taxon>Dikarya</taxon>
        <taxon>Basidiomycota</taxon>
        <taxon>Agaricomycotina</taxon>
        <taxon>Agaricomycetes</taxon>
        <taxon>Agaricomycetidae</taxon>
        <taxon>Agaricales</taxon>
        <taxon>Agaricineae</taxon>
        <taxon>Psathyrellaceae</taxon>
        <taxon>Ephemerocybe</taxon>
    </lineage>
</organism>
<evidence type="ECO:0000313" key="2">
    <source>
        <dbReference type="EMBL" id="KAF6755210.1"/>
    </source>
</evidence>
<name>A0A8H6M596_9AGAR</name>
<comment type="caution">
    <text evidence="2">The sequence shown here is derived from an EMBL/GenBank/DDBJ whole genome shotgun (WGS) entry which is preliminary data.</text>
</comment>
<dbReference type="AlphaFoldDB" id="A0A8H6M596"/>
<keyword evidence="1" id="KW-1133">Transmembrane helix</keyword>
<reference evidence="2 3" key="1">
    <citation type="submission" date="2020-07" db="EMBL/GenBank/DDBJ databases">
        <title>Comparative genomics of pyrophilous fungi reveals a link between fire events and developmental genes.</title>
        <authorList>
            <consortium name="DOE Joint Genome Institute"/>
            <person name="Steindorff A.S."/>
            <person name="Carver A."/>
            <person name="Calhoun S."/>
            <person name="Stillman K."/>
            <person name="Liu H."/>
            <person name="Lipzen A."/>
            <person name="Pangilinan J."/>
            <person name="Labutti K."/>
            <person name="Bruns T.D."/>
            <person name="Grigoriev I.V."/>
        </authorList>
    </citation>
    <scope>NUCLEOTIDE SEQUENCE [LARGE SCALE GENOMIC DNA]</scope>
    <source>
        <strain evidence="2 3">CBS 144469</strain>
    </source>
</reference>
<feature type="transmembrane region" description="Helical" evidence="1">
    <location>
        <begin position="40"/>
        <end position="66"/>
    </location>
</feature>
<gene>
    <name evidence="2" type="ORF">DFP72DRAFT_811986</name>
</gene>
<dbReference type="OrthoDB" id="3267806at2759"/>
<evidence type="ECO:0000256" key="1">
    <source>
        <dbReference type="SAM" id="Phobius"/>
    </source>
</evidence>
<sequence>MHELASGITTSLFYSCIKSLISSLKRGGTSIGICPKQLRLVYLCLIFTVVTVWTVCSTWTLVYLRIEYPLYPGGPLGWELEHYNHPVMNLGNSAFIMTTWFSDGFMASPRFSNGIYRCYVVYSQSSKQWAVCILPGFLYLVKIVTGVVLLTQISLPRQSLFSQINLALVYFSIVASLHVLLTLLISRRILIHRLQFQKLVGKGSRSLRIYTSLSSTLIESSALYSAAALFFIVPFALGHPLAQLSLALLAQIQVMSPMLVSYRLGQNSAWTHSTTQNMHVSSGGMQFAENEATGSSDTVVLNDDSSDPCSRDVDLACGT</sequence>
<dbReference type="Proteomes" id="UP000521943">
    <property type="component" value="Unassembled WGS sequence"/>
</dbReference>
<feature type="transmembrane region" description="Helical" evidence="1">
    <location>
        <begin position="129"/>
        <end position="155"/>
    </location>
</feature>
<dbReference type="EMBL" id="JACGCI010000031">
    <property type="protein sequence ID" value="KAF6755210.1"/>
    <property type="molecule type" value="Genomic_DNA"/>
</dbReference>